<evidence type="ECO:0000256" key="7">
    <source>
        <dbReference type="RuleBase" id="RU000461"/>
    </source>
</evidence>
<keyword evidence="5 7" id="KW-0503">Monooxygenase</keyword>
<evidence type="ECO:0000256" key="8">
    <source>
        <dbReference type="SAM" id="Phobius"/>
    </source>
</evidence>
<sequence length="559" mass="63395">MISTLSQKFGEMGNEWLIFCVACIGIIGISKFLMLGMRPKNYPPGICQKIPNTIKVHDVDKIQFLGPPTLPIIGNLHQLPKKDIHLAYDRWAKQYGPIFSLKLGNTTTIVLANGDTIKKLVDKRSANYADRQSIYMRDLYDDLWKVERKLYHNFLNINVAKKYHPYQSLEMTRLCVDLLQDPVNFFAHISRATSSIGSSMTYGFRLNSMEDHAIKELNRNTHGFFGLVLQSKFLDWYPIFRPLVKLLPIRLNPLAAKATDFYHRERTHFRKLYLDVKANMYSEGVMLSFACDIAKAQETWKGTSIGDLLTDKAASYIAGISFEGGADTSRNTLIGFIKAMAIFQDAQKQAQEEIDRVVGPDRMPNMDDFDQLPFVRCTMKEALRWMPVAITGAIPHATREEDEFEGYHIPKGAGIVMAVWSANNDTNLFTDPRVFNPARHSSKTSLAESAASKDYRDRDQWTFGAGRRMCPGIHVAERTLFIAISRLLWTFSITKDQDMDGNEIYIPPDEVDQSLAACPPPFKCKIVPRDGKRTKIVVEEWAKATALLDGNGNYKTPII</sequence>
<dbReference type="Proteomes" id="UP000184330">
    <property type="component" value="Unassembled WGS sequence"/>
</dbReference>
<evidence type="ECO:0000256" key="4">
    <source>
        <dbReference type="ARBA" id="ARBA00023004"/>
    </source>
</evidence>
<keyword evidence="8" id="KW-0472">Membrane</keyword>
<dbReference type="AlphaFoldDB" id="A0A1L7XLQ1"/>
<protein>
    <submittedName>
        <fullName evidence="9">Related to O-methylsterigmatocystin oxidoreductase</fullName>
    </submittedName>
</protein>
<keyword evidence="8" id="KW-1133">Transmembrane helix</keyword>
<dbReference type="InterPro" id="IPR017972">
    <property type="entry name" value="Cyt_P450_CS"/>
</dbReference>
<accession>A0A1L7XLQ1</accession>
<dbReference type="GO" id="GO:0005506">
    <property type="term" value="F:iron ion binding"/>
    <property type="evidence" value="ECO:0007669"/>
    <property type="project" value="InterPro"/>
</dbReference>
<keyword evidence="3 7" id="KW-0560">Oxidoreductase</keyword>
<dbReference type="GO" id="GO:0020037">
    <property type="term" value="F:heme binding"/>
    <property type="evidence" value="ECO:0007669"/>
    <property type="project" value="InterPro"/>
</dbReference>
<dbReference type="InterPro" id="IPR002401">
    <property type="entry name" value="Cyt_P450_E_grp-I"/>
</dbReference>
<dbReference type="STRING" id="576137.A0A1L7XLQ1"/>
<evidence type="ECO:0000256" key="6">
    <source>
        <dbReference type="PIRSR" id="PIRSR602401-1"/>
    </source>
</evidence>
<dbReference type="InterPro" id="IPR001128">
    <property type="entry name" value="Cyt_P450"/>
</dbReference>
<comment type="similarity">
    <text evidence="1 7">Belongs to the cytochrome P450 family.</text>
</comment>
<reference evidence="9 10" key="1">
    <citation type="submission" date="2016-03" db="EMBL/GenBank/DDBJ databases">
        <authorList>
            <person name="Ploux O."/>
        </authorList>
    </citation>
    <scope>NUCLEOTIDE SEQUENCE [LARGE SCALE GENOMIC DNA]</scope>
    <source>
        <strain evidence="9 10">UAMH 11012</strain>
    </source>
</reference>
<keyword evidence="2 6" id="KW-0479">Metal-binding</keyword>
<keyword evidence="8" id="KW-0812">Transmembrane</keyword>
<dbReference type="Pfam" id="PF00067">
    <property type="entry name" value="p450"/>
    <property type="match status" value="1"/>
</dbReference>
<dbReference type="PRINTS" id="PR00463">
    <property type="entry name" value="EP450I"/>
</dbReference>
<keyword evidence="4 6" id="KW-0408">Iron</keyword>
<dbReference type="OrthoDB" id="1055148at2759"/>
<evidence type="ECO:0000256" key="3">
    <source>
        <dbReference type="ARBA" id="ARBA00023002"/>
    </source>
</evidence>
<dbReference type="SUPFAM" id="SSF48264">
    <property type="entry name" value="Cytochrome P450"/>
    <property type="match status" value="1"/>
</dbReference>
<feature type="transmembrane region" description="Helical" evidence="8">
    <location>
        <begin position="16"/>
        <end position="34"/>
    </location>
</feature>
<evidence type="ECO:0000256" key="2">
    <source>
        <dbReference type="ARBA" id="ARBA00022723"/>
    </source>
</evidence>
<dbReference type="GO" id="GO:0004497">
    <property type="term" value="F:monooxygenase activity"/>
    <property type="evidence" value="ECO:0007669"/>
    <property type="project" value="UniProtKB-KW"/>
</dbReference>
<dbReference type="InterPro" id="IPR050364">
    <property type="entry name" value="Cytochrome_P450_fung"/>
</dbReference>
<organism evidence="9 10">
    <name type="scientific">Phialocephala subalpina</name>
    <dbReference type="NCBI Taxonomy" id="576137"/>
    <lineage>
        <taxon>Eukaryota</taxon>
        <taxon>Fungi</taxon>
        <taxon>Dikarya</taxon>
        <taxon>Ascomycota</taxon>
        <taxon>Pezizomycotina</taxon>
        <taxon>Leotiomycetes</taxon>
        <taxon>Helotiales</taxon>
        <taxon>Mollisiaceae</taxon>
        <taxon>Phialocephala</taxon>
        <taxon>Phialocephala fortinii species complex</taxon>
    </lineage>
</organism>
<dbReference type="PANTHER" id="PTHR46300">
    <property type="entry name" value="P450, PUTATIVE (EUROFUNG)-RELATED-RELATED"/>
    <property type="match status" value="1"/>
</dbReference>
<evidence type="ECO:0000313" key="9">
    <source>
        <dbReference type="EMBL" id="CZR65934.1"/>
    </source>
</evidence>
<dbReference type="Gene3D" id="1.10.630.10">
    <property type="entry name" value="Cytochrome P450"/>
    <property type="match status" value="1"/>
</dbReference>
<feature type="binding site" description="axial binding residue" evidence="6">
    <location>
        <position position="470"/>
    </location>
    <ligand>
        <name>heme</name>
        <dbReference type="ChEBI" id="CHEBI:30413"/>
    </ligand>
    <ligandPart>
        <name>Fe</name>
        <dbReference type="ChEBI" id="CHEBI:18248"/>
    </ligandPart>
</feature>
<dbReference type="EMBL" id="FJOG01000033">
    <property type="protein sequence ID" value="CZR65934.1"/>
    <property type="molecule type" value="Genomic_DNA"/>
</dbReference>
<name>A0A1L7XLQ1_9HELO</name>
<gene>
    <name evidence="9" type="ORF">PAC_15834</name>
</gene>
<dbReference type="GO" id="GO:0016705">
    <property type="term" value="F:oxidoreductase activity, acting on paired donors, with incorporation or reduction of molecular oxygen"/>
    <property type="evidence" value="ECO:0007669"/>
    <property type="project" value="InterPro"/>
</dbReference>
<comment type="cofactor">
    <cofactor evidence="6">
        <name>heme</name>
        <dbReference type="ChEBI" id="CHEBI:30413"/>
    </cofactor>
</comment>
<proteinExistence type="inferred from homology"/>
<evidence type="ECO:0000313" key="10">
    <source>
        <dbReference type="Proteomes" id="UP000184330"/>
    </source>
</evidence>
<dbReference type="InterPro" id="IPR036396">
    <property type="entry name" value="Cyt_P450_sf"/>
</dbReference>
<dbReference type="CDD" id="cd11065">
    <property type="entry name" value="CYP64-like"/>
    <property type="match status" value="1"/>
</dbReference>
<dbReference type="PROSITE" id="PS00086">
    <property type="entry name" value="CYTOCHROME_P450"/>
    <property type="match status" value="1"/>
</dbReference>
<evidence type="ECO:0000256" key="5">
    <source>
        <dbReference type="ARBA" id="ARBA00023033"/>
    </source>
</evidence>
<evidence type="ECO:0000256" key="1">
    <source>
        <dbReference type="ARBA" id="ARBA00010617"/>
    </source>
</evidence>
<keyword evidence="10" id="KW-1185">Reference proteome</keyword>
<keyword evidence="6 7" id="KW-0349">Heme</keyword>
<dbReference type="PANTHER" id="PTHR46300:SF2">
    <property type="entry name" value="CYTOCHROME P450 MONOOXYGENASE ALNH-RELATED"/>
    <property type="match status" value="1"/>
</dbReference>